<dbReference type="EMBL" id="CP063362">
    <property type="protein sequence ID" value="QRG07116.1"/>
    <property type="molecule type" value="Genomic_DNA"/>
</dbReference>
<evidence type="ECO:0000313" key="3">
    <source>
        <dbReference type="Proteomes" id="UP000596427"/>
    </source>
</evidence>
<gene>
    <name evidence="2" type="ORF">EZH22_01310</name>
</gene>
<feature type="transmembrane region" description="Helical" evidence="1">
    <location>
        <begin position="137"/>
        <end position="157"/>
    </location>
</feature>
<evidence type="ECO:0000256" key="1">
    <source>
        <dbReference type="SAM" id="Phobius"/>
    </source>
</evidence>
<organism evidence="2 3">
    <name type="scientific">Xanthobacter dioxanivorans</name>
    <dbReference type="NCBI Taxonomy" id="2528964"/>
    <lineage>
        <taxon>Bacteria</taxon>
        <taxon>Pseudomonadati</taxon>
        <taxon>Pseudomonadota</taxon>
        <taxon>Alphaproteobacteria</taxon>
        <taxon>Hyphomicrobiales</taxon>
        <taxon>Xanthobacteraceae</taxon>
        <taxon>Xanthobacter</taxon>
    </lineage>
</organism>
<dbReference type="Proteomes" id="UP000596427">
    <property type="component" value="Chromosome"/>
</dbReference>
<evidence type="ECO:0000313" key="2">
    <source>
        <dbReference type="EMBL" id="QRG07116.1"/>
    </source>
</evidence>
<name>A0A974PPL2_9HYPH</name>
<feature type="transmembrane region" description="Helical" evidence="1">
    <location>
        <begin position="79"/>
        <end position="96"/>
    </location>
</feature>
<dbReference type="KEGG" id="xdi:EZH22_01310"/>
<proteinExistence type="predicted"/>
<feature type="transmembrane region" description="Helical" evidence="1">
    <location>
        <begin position="37"/>
        <end position="59"/>
    </location>
</feature>
<keyword evidence="1" id="KW-0472">Membrane</keyword>
<dbReference type="AlphaFoldDB" id="A0A974PPL2"/>
<dbReference type="Pfam" id="PF20589">
    <property type="entry name" value="DUF6790"/>
    <property type="match status" value="1"/>
</dbReference>
<dbReference type="RefSeq" id="WP_203194029.1">
    <property type="nucleotide sequence ID" value="NZ_CP063362.1"/>
</dbReference>
<dbReference type="InterPro" id="IPR046740">
    <property type="entry name" value="DUF6790"/>
</dbReference>
<keyword evidence="1" id="KW-1133">Transmembrane helix</keyword>
<reference evidence="2 3" key="1">
    <citation type="submission" date="2020-10" db="EMBL/GenBank/DDBJ databases">
        <title>Degradation of 1,4-Dioxane by Xanthobacter sp. YN2, via a Novel Group-2 Soluble Di-Iron Monooxygenase.</title>
        <authorList>
            <person name="Ma F."/>
            <person name="Wang Y."/>
            <person name="Yang J."/>
            <person name="Guo H."/>
            <person name="Su D."/>
            <person name="Yu L."/>
        </authorList>
    </citation>
    <scope>NUCLEOTIDE SEQUENCE [LARGE SCALE GENOMIC DNA]</scope>
    <source>
        <strain evidence="2 3">YN2</strain>
    </source>
</reference>
<feature type="transmembrane region" description="Helical" evidence="1">
    <location>
        <begin position="103"/>
        <end position="125"/>
    </location>
</feature>
<keyword evidence="3" id="KW-1185">Reference proteome</keyword>
<sequence>MVFWVPILSYAAVILLTAVAVLRAPAPRPPHLAANALLRYLNLFPVGLMGLWGALGHIVFPARSAAAIGWATSPFQTEVGAANLGIGLAGVVAAFYPNWGFRAGVAVVTAGFLGGAAITHVVEIAETGNLAAGNAGPILYTDVLTPLLLLILLALTYRSARGPAA</sequence>
<feature type="transmembrane region" description="Helical" evidence="1">
    <location>
        <begin position="6"/>
        <end position="25"/>
    </location>
</feature>
<accession>A0A974PPL2</accession>
<protein>
    <submittedName>
        <fullName evidence="2">Uncharacterized protein</fullName>
    </submittedName>
</protein>
<keyword evidence="1" id="KW-0812">Transmembrane</keyword>